<dbReference type="SUPFAM" id="SSF50978">
    <property type="entry name" value="WD40 repeat-like"/>
    <property type="match status" value="1"/>
</dbReference>
<evidence type="ECO:0000256" key="8">
    <source>
        <dbReference type="SAM" id="MobiDB-lite"/>
    </source>
</evidence>
<dbReference type="InterPro" id="IPR044633">
    <property type="entry name" value="CstF1-like"/>
</dbReference>
<sequence>MFGIFIPNEVVLEILKKVLEKGKTWNQLALLVLKEEILRTFVQKWYLESFPSPYTDSKYYISGVHLERLDGGFIYFRVSEKPTNQTFQSMDNLALYNEYDFPKVIISCYPMGEKVHLARSSSAAPSYYVVESDYFKVRTVDVCRELDYFYDWLHPMYQNLLNENTVEIPPTIAENIIGINEKDKNIQGNADTNAKEEDVNPGDESEETQKSDDETDEGEENLEVYKDAETNESEVDTIVGSDVEGQLCEYGYIQLAQIVAEQTDSQVDLIPSPKLSELLYIAKEQDEGDEMRPCEMPEEDPDSGDSSQGDDGVYHSKYLTHVDPETRNVPRPIPNYSTWYMTTHRAASTCAIFSGDGKYAATGSADASLKVLDTSKMNSRSDEDRPVIRTLYDHLAGVNDLSFHPNGLVLASCSDDQSIKLFDLSKPGVKRSFRYLQIKLNIFKGTDHESIRAYDVKNFQCFTASTSPGDLHRGGITKVRFSTNGSQFVTSSLDGSIKVWDTVTGRCVTTIENAHDGAPVSSARFSKTGKFILSGGRDSIARLWEAISGRCILQYEGVTHKNNTLETTFTYNEDYVLSSDEVNPTVVCWDSRTGLLLKRWGGEFIQYISSLIFDLLR</sequence>
<evidence type="ECO:0000256" key="6">
    <source>
        <dbReference type="ARBA" id="ARBA00029851"/>
    </source>
</evidence>
<feature type="repeat" description="WD" evidence="7">
    <location>
        <begin position="520"/>
        <end position="554"/>
    </location>
</feature>
<dbReference type="Proteomes" id="UP000789901">
    <property type="component" value="Unassembled WGS sequence"/>
</dbReference>
<evidence type="ECO:0000313" key="9">
    <source>
        <dbReference type="EMBL" id="CAG8643179.1"/>
    </source>
</evidence>
<name>A0ABN7UQ29_GIGMA</name>
<organism evidence="9 10">
    <name type="scientific">Gigaspora margarita</name>
    <dbReference type="NCBI Taxonomy" id="4874"/>
    <lineage>
        <taxon>Eukaryota</taxon>
        <taxon>Fungi</taxon>
        <taxon>Fungi incertae sedis</taxon>
        <taxon>Mucoromycota</taxon>
        <taxon>Glomeromycotina</taxon>
        <taxon>Glomeromycetes</taxon>
        <taxon>Diversisporales</taxon>
        <taxon>Gigasporaceae</taxon>
        <taxon>Gigaspora</taxon>
    </lineage>
</organism>
<evidence type="ECO:0000256" key="1">
    <source>
        <dbReference type="ARBA" id="ARBA00004123"/>
    </source>
</evidence>
<comment type="subcellular location">
    <subcellularLocation>
        <location evidence="1">Nucleus</location>
    </subcellularLocation>
</comment>
<feature type="repeat" description="WD" evidence="7">
    <location>
        <begin position="391"/>
        <end position="432"/>
    </location>
</feature>
<dbReference type="EMBL" id="CAJVQB010004700">
    <property type="protein sequence ID" value="CAG8643179.1"/>
    <property type="molecule type" value="Genomic_DNA"/>
</dbReference>
<feature type="region of interest" description="Disordered" evidence="8">
    <location>
        <begin position="286"/>
        <end position="314"/>
    </location>
</feature>
<dbReference type="SMART" id="SM00320">
    <property type="entry name" value="WD40"/>
    <property type="match status" value="5"/>
</dbReference>
<dbReference type="Pfam" id="PF00400">
    <property type="entry name" value="WD40"/>
    <property type="match status" value="4"/>
</dbReference>
<feature type="region of interest" description="Disordered" evidence="8">
    <location>
        <begin position="184"/>
        <end position="236"/>
    </location>
</feature>
<dbReference type="PRINTS" id="PR00320">
    <property type="entry name" value="GPROTEINBRPT"/>
</dbReference>
<feature type="repeat" description="WD" evidence="7">
    <location>
        <begin position="469"/>
        <end position="510"/>
    </location>
</feature>
<gene>
    <name evidence="9" type="ORF">GMARGA_LOCUS8950</name>
</gene>
<comment type="caution">
    <text evidence="9">The sequence shown here is derived from an EMBL/GenBank/DDBJ whole genome shotgun (WGS) entry which is preliminary data.</text>
</comment>
<dbReference type="CDD" id="cd00200">
    <property type="entry name" value="WD40"/>
    <property type="match status" value="1"/>
</dbReference>
<evidence type="ECO:0000256" key="3">
    <source>
        <dbReference type="ARBA" id="ARBA00022664"/>
    </source>
</evidence>
<dbReference type="PANTHER" id="PTHR44133:SF2">
    <property type="entry name" value="CLEAVAGE STIMULATION FACTOR SUBUNIT 1"/>
    <property type="match status" value="1"/>
</dbReference>
<keyword evidence="5" id="KW-0539">Nucleus</keyword>
<accession>A0ABN7UQ29</accession>
<dbReference type="PROSITE" id="PS50294">
    <property type="entry name" value="WD_REPEATS_REGION"/>
    <property type="match status" value="2"/>
</dbReference>
<dbReference type="InterPro" id="IPR015943">
    <property type="entry name" value="WD40/YVTN_repeat-like_dom_sf"/>
</dbReference>
<keyword evidence="4" id="KW-0677">Repeat</keyword>
<evidence type="ECO:0000256" key="2">
    <source>
        <dbReference type="ARBA" id="ARBA00022574"/>
    </source>
</evidence>
<dbReference type="Gene3D" id="2.130.10.10">
    <property type="entry name" value="YVTN repeat-like/Quinoprotein amine dehydrogenase"/>
    <property type="match status" value="1"/>
</dbReference>
<evidence type="ECO:0000256" key="4">
    <source>
        <dbReference type="ARBA" id="ARBA00022737"/>
    </source>
</evidence>
<feature type="compositionally biased region" description="Acidic residues" evidence="8">
    <location>
        <begin position="213"/>
        <end position="222"/>
    </location>
</feature>
<protein>
    <recommendedName>
        <fullName evidence="6">Cleavage stimulation factor 50 kDa subunit</fullName>
    </recommendedName>
</protein>
<keyword evidence="3" id="KW-0507">mRNA processing</keyword>
<proteinExistence type="predicted"/>
<keyword evidence="2 7" id="KW-0853">WD repeat</keyword>
<dbReference type="InterPro" id="IPR020472">
    <property type="entry name" value="WD40_PAC1"/>
</dbReference>
<reference evidence="9 10" key="1">
    <citation type="submission" date="2021-06" db="EMBL/GenBank/DDBJ databases">
        <authorList>
            <person name="Kallberg Y."/>
            <person name="Tangrot J."/>
            <person name="Rosling A."/>
        </authorList>
    </citation>
    <scope>NUCLEOTIDE SEQUENCE [LARGE SCALE GENOMIC DNA]</scope>
    <source>
        <strain evidence="9 10">120-4 pot B 10/14</strain>
    </source>
</reference>
<keyword evidence="10" id="KW-1185">Reference proteome</keyword>
<dbReference type="InterPro" id="IPR001680">
    <property type="entry name" value="WD40_rpt"/>
</dbReference>
<evidence type="ECO:0000256" key="7">
    <source>
        <dbReference type="PROSITE-ProRule" id="PRU00221"/>
    </source>
</evidence>
<dbReference type="PROSITE" id="PS50082">
    <property type="entry name" value="WD_REPEATS_2"/>
    <property type="match status" value="3"/>
</dbReference>
<dbReference type="InterPro" id="IPR036322">
    <property type="entry name" value="WD40_repeat_dom_sf"/>
</dbReference>
<evidence type="ECO:0000313" key="10">
    <source>
        <dbReference type="Proteomes" id="UP000789901"/>
    </source>
</evidence>
<evidence type="ECO:0000256" key="5">
    <source>
        <dbReference type="ARBA" id="ARBA00023242"/>
    </source>
</evidence>
<dbReference type="PANTHER" id="PTHR44133">
    <property type="entry name" value="CLEAVAGE STIMULATION FACTOR SUBUNIT 1"/>
    <property type="match status" value="1"/>
</dbReference>